<feature type="transmembrane region" description="Helical" evidence="1">
    <location>
        <begin position="31"/>
        <end position="48"/>
    </location>
</feature>
<dbReference type="Gramene" id="AET7Gv20896900.1">
    <property type="protein sequence ID" value="AET7Gv20896900.1"/>
    <property type="gene ID" value="AET7Gv20896900"/>
</dbReference>
<protein>
    <submittedName>
        <fullName evidence="2">Uncharacterized protein</fullName>
    </submittedName>
</protein>
<dbReference type="Proteomes" id="UP000015105">
    <property type="component" value="Chromosome 7D"/>
</dbReference>
<reference evidence="3" key="1">
    <citation type="journal article" date="2014" name="Science">
        <title>Ancient hybridizations among the ancestral genomes of bread wheat.</title>
        <authorList>
            <consortium name="International Wheat Genome Sequencing Consortium,"/>
            <person name="Marcussen T."/>
            <person name="Sandve S.R."/>
            <person name="Heier L."/>
            <person name="Spannagl M."/>
            <person name="Pfeifer M."/>
            <person name="Jakobsen K.S."/>
            <person name="Wulff B.B."/>
            <person name="Steuernagel B."/>
            <person name="Mayer K.F."/>
            <person name="Olsen O.A."/>
        </authorList>
    </citation>
    <scope>NUCLEOTIDE SEQUENCE [LARGE SCALE GENOMIC DNA]</scope>
    <source>
        <strain evidence="3">cv. AL8/78</strain>
    </source>
</reference>
<reference evidence="2" key="5">
    <citation type="journal article" date="2021" name="G3 (Bethesda)">
        <title>Aegilops tauschii genome assembly Aet v5.0 features greater sequence contiguity and improved annotation.</title>
        <authorList>
            <person name="Wang L."/>
            <person name="Zhu T."/>
            <person name="Rodriguez J.C."/>
            <person name="Deal K.R."/>
            <person name="Dubcovsky J."/>
            <person name="McGuire P.E."/>
            <person name="Lux T."/>
            <person name="Spannagl M."/>
            <person name="Mayer K.F.X."/>
            <person name="Baldrich P."/>
            <person name="Meyers B.C."/>
            <person name="Huo N."/>
            <person name="Gu Y.Q."/>
            <person name="Zhou H."/>
            <person name="Devos K.M."/>
            <person name="Bennetzen J.L."/>
            <person name="Unver T."/>
            <person name="Budak H."/>
            <person name="Gulick P.J."/>
            <person name="Galiba G."/>
            <person name="Kalapos B."/>
            <person name="Nelson D.R."/>
            <person name="Li P."/>
            <person name="You F.M."/>
            <person name="Luo M.C."/>
            <person name="Dvorak J."/>
        </authorList>
    </citation>
    <scope>NUCLEOTIDE SEQUENCE [LARGE SCALE GENOMIC DNA]</scope>
    <source>
        <strain evidence="2">cv. AL8/78</strain>
    </source>
</reference>
<evidence type="ECO:0000313" key="3">
    <source>
        <dbReference type="Proteomes" id="UP000015105"/>
    </source>
</evidence>
<reference evidence="3" key="2">
    <citation type="journal article" date="2017" name="Nat. Plants">
        <title>The Aegilops tauschii genome reveals multiple impacts of transposons.</title>
        <authorList>
            <person name="Zhao G."/>
            <person name="Zou C."/>
            <person name="Li K."/>
            <person name="Wang K."/>
            <person name="Li T."/>
            <person name="Gao L."/>
            <person name="Zhang X."/>
            <person name="Wang H."/>
            <person name="Yang Z."/>
            <person name="Liu X."/>
            <person name="Jiang W."/>
            <person name="Mao L."/>
            <person name="Kong X."/>
            <person name="Jiao Y."/>
            <person name="Jia J."/>
        </authorList>
    </citation>
    <scope>NUCLEOTIDE SEQUENCE [LARGE SCALE GENOMIC DNA]</scope>
    <source>
        <strain evidence="3">cv. AL8/78</strain>
    </source>
</reference>
<keyword evidence="1" id="KW-0472">Membrane</keyword>
<name>A0A453SCJ2_AEGTS</name>
<keyword evidence="1" id="KW-0812">Transmembrane</keyword>
<reference evidence="2" key="3">
    <citation type="journal article" date="2017" name="Nature">
        <title>Genome sequence of the progenitor of the wheat D genome Aegilops tauschii.</title>
        <authorList>
            <person name="Luo M.C."/>
            <person name="Gu Y.Q."/>
            <person name="Puiu D."/>
            <person name="Wang H."/>
            <person name="Twardziok S.O."/>
            <person name="Deal K.R."/>
            <person name="Huo N."/>
            <person name="Zhu T."/>
            <person name="Wang L."/>
            <person name="Wang Y."/>
            <person name="McGuire P.E."/>
            <person name="Liu S."/>
            <person name="Long H."/>
            <person name="Ramasamy R.K."/>
            <person name="Rodriguez J.C."/>
            <person name="Van S.L."/>
            <person name="Yuan L."/>
            <person name="Wang Z."/>
            <person name="Xia Z."/>
            <person name="Xiao L."/>
            <person name="Anderson O.D."/>
            <person name="Ouyang S."/>
            <person name="Liang Y."/>
            <person name="Zimin A.V."/>
            <person name="Pertea G."/>
            <person name="Qi P."/>
            <person name="Bennetzen J.L."/>
            <person name="Dai X."/>
            <person name="Dawson M.W."/>
            <person name="Muller H.G."/>
            <person name="Kugler K."/>
            <person name="Rivarola-Duarte L."/>
            <person name="Spannagl M."/>
            <person name="Mayer K.F.X."/>
            <person name="Lu F.H."/>
            <person name="Bevan M.W."/>
            <person name="Leroy P."/>
            <person name="Li P."/>
            <person name="You F.M."/>
            <person name="Sun Q."/>
            <person name="Liu Z."/>
            <person name="Lyons E."/>
            <person name="Wicker T."/>
            <person name="Salzberg S.L."/>
            <person name="Devos K.M."/>
            <person name="Dvorak J."/>
        </authorList>
    </citation>
    <scope>NUCLEOTIDE SEQUENCE [LARGE SCALE GENOMIC DNA]</scope>
    <source>
        <strain evidence="2">cv. AL8/78</strain>
    </source>
</reference>
<evidence type="ECO:0000256" key="1">
    <source>
        <dbReference type="SAM" id="Phobius"/>
    </source>
</evidence>
<proteinExistence type="predicted"/>
<accession>A0A453SCJ2</accession>
<reference evidence="2" key="4">
    <citation type="submission" date="2019-03" db="UniProtKB">
        <authorList>
            <consortium name="EnsemblPlants"/>
        </authorList>
    </citation>
    <scope>IDENTIFICATION</scope>
</reference>
<sequence length="114" mass="12308">GMELTTDQLQPPTMVVQDMVPTVEGMVHMEVTLPMGQVLALLMVVLYMEARMVPMEHMGVPTEVVHMVHLAAMVQVQAGMVAMGELEAWVVVEARVVEARAGTIHTGNESTAGP</sequence>
<evidence type="ECO:0000313" key="2">
    <source>
        <dbReference type="EnsemblPlants" id="AET7Gv20896900.1"/>
    </source>
</evidence>
<organism evidence="2 3">
    <name type="scientific">Aegilops tauschii subsp. strangulata</name>
    <name type="common">Goatgrass</name>
    <dbReference type="NCBI Taxonomy" id="200361"/>
    <lineage>
        <taxon>Eukaryota</taxon>
        <taxon>Viridiplantae</taxon>
        <taxon>Streptophyta</taxon>
        <taxon>Embryophyta</taxon>
        <taxon>Tracheophyta</taxon>
        <taxon>Spermatophyta</taxon>
        <taxon>Magnoliopsida</taxon>
        <taxon>Liliopsida</taxon>
        <taxon>Poales</taxon>
        <taxon>Poaceae</taxon>
        <taxon>BOP clade</taxon>
        <taxon>Pooideae</taxon>
        <taxon>Triticodae</taxon>
        <taxon>Triticeae</taxon>
        <taxon>Triticinae</taxon>
        <taxon>Aegilops</taxon>
    </lineage>
</organism>
<keyword evidence="1" id="KW-1133">Transmembrane helix</keyword>
<dbReference type="EnsemblPlants" id="AET7Gv20896900.1">
    <property type="protein sequence ID" value="AET7Gv20896900.1"/>
    <property type="gene ID" value="AET7Gv20896900"/>
</dbReference>
<keyword evidence="3" id="KW-1185">Reference proteome</keyword>
<dbReference type="AlphaFoldDB" id="A0A453SCJ2"/>